<keyword evidence="2" id="KW-1133">Transmembrane helix</keyword>
<dbReference type="InterPro" id="IPR030395">
    <property type="entry name" value="GP_PDE_dom"/>
</dbReference>
<evidence type="ECO:0000256" key="2">
    <source>
        <dbReference type="SAM" id="Phobius"/>
    </source>
</evidence>
<protein>
    <recommendedName>
        <fullName evidence="3">GP-PDE domain-containing protein</fullName>
    </recommendedName>
</protein>
<organism evidence="4 5">
    <name type="scientific">Aduncisulcus paluster</name>
    <dbReference type="NCBI Taxonomy" id="2918883"/>
    <lineage>
        <taxon>Eukaryota</taxon>
        <taxon>Metamonada</taxon>
        <taxon>Carpediemonas-like organisms</taxon>
        <taxon>Aduncisulcus</taxon>
    </lineage>
</organism>
<feature type="region of interest" description="Disordered" evidence="1">
    <location>
        <begin position="313"/>
        <end position="333"/>
    </location>
</feature>
<feature type="domain" description="GP-PDE" evidence="3">
    <location>
        <begin position="11"/>
        <end position="255"/>
    </location>
</feature>
<evidence type="ECO:0000313" key="4">
    <source>
        <dbReference type="EMBL" id="GKT34586.1"/>
    </source>
</evidence>
<dbReference type="Gene3D" id="3.20.20.190">
    <property type="entry name" value="Phosphatidylinositol (PI) phosphodiesterase"/>
    <property type="match status" value="1"/>
</dbReference>
<dbReference type="PANTHER" id="PTHR46211:SF14">
    <property type="entry name" value="GLYCEROPHOSPHODIESTER PHOSPHODIESTERASE"/>
    <property type="match status" value="1"/>
</dbReference>
<evidence type="ECO:0000259" key="3">
    <source>
        <dbReference type="PROSITE" id="PS51704"/>
    </source>
</evidence>
<feature type="transmembrane region" description="Helical" evidence="2">
    <location>
        <begin position="275"/>
        <end position="300"/>
    </location>
</feature>
<dbReference type="EMBL" id="BQXS01010833">
    <property type="protein sequence ID" value="GKT34586.1"/>
    <property type="molecule type" value="Genomic_DNA"/>
</dbReference>
<keyword evidence="2" id="KW-0472">Membrane</keyword>
<evidence type="ECO:0000313" key="5">
    <source>
        <dbReference type="Proteomes" id="UP001057375"/>
    </source>
</evidence>
<dbReference type="SUPFAM" id="SSF51695">
    <property type="entry name" value="PLC-like phosphodiesterases"/>
    <property type="match status" value="1"/>
</dbReference>
<keyword evidence="5" id="KW-1185">Reference proteome</keyword>
<keyword evidence="2" id="KW-0812">Transmembrane</keyword>
<sequence>MCDLRTISNNIMIVAPGGQFNSEDTSSADENTSEAIYNSVVAGIDSVQVDIRITRDKVPVLFRYSDLSYGSTCSGAVEDTNYEDLENCLTPKQKLFIPSFADAITQINAGISDGGENVTAISIVMNFPEKNEDVYNAVADVIKDADYDVQYFLAIFQDLDDIDSAKDLLPKRCSFQIYSDISFDSSFMDKISDDQVRGIVLDANGITFDFLTIAHRNGFSLWANNVSDEKIANQMIDLGVNGLISTNCQRTMETVESLRYYINSDDYSQSQGRTITLLVIVSIITAFAIAFLVISMINFFSASTEGKQNKIEIETETSPLVEQEKEVSGDEAV</sequence>
<evidence type="ECO:0000256" key="1">
    <source>
        <dbReference type="SAM" id="MobiDB-lite"/>
    </source>
</evidence>
<gene>
    <name evidence="4" type="ORF">ADUPG1_007916</name>
</gene>
<accession>A0ABQ5KQ36</accession>
<comment type="caution">
    <text evidence="4">The sequence shown here is derived from an EMBL/GenBank/DDBJ whole genome shotgun (WGS) entry which is preliminary data.</text>
</comment>
<proteinExistence type="predicted"/>
<dbReference type="Pfam" id="PF03009">
    <property type="entry name" value="GDPD"/>
    <property type="match status" value="1"/>
</dbReference>
<dbReference type="PANTHER" id="PTHR46211">
    <property type="entry name" value="GLYCEROPHOSPHORYL DIESTER PHOSPHODIESTERASE"/>
    <property type="match status" value="1"/>
</dbReference>
<dbReference type="InterPro" id="IPR017946">
    <property type="entry name" value="PLC-like_Pdiesterase_TIM-brl"/>
</dbReference>
<name>A0ABQ5KQ36_9EUKA</name>
<reference evidence="4" key="1">
    <citation type="submission" date="2022-03" db="EMBL/GenBank/DDBJ databases">
        <title>Draft genome sequence of Aduncisulcus paluster, a free-living microaerophilic Fornicata.</title>
        <authorList>
            <person name="Yuyama I."/>
            <person name="Kume K."/>
            <person name="Tamura T."/>
            <person name="Inagaki Y."/>
            <person name="Hashimoto T."/>
        </authorList>
    </citation>
    <scope>NUCLEOTIDE SEQUENCE</scope>
    <source>
        <strain evidence="4">NY0171</strain>
    </source>
</reference>
<dbReference type="PROSITE" id="PS51704">
    <property type="entry name" value="GP_PDE"/>
    <property type="match status" value="1"/>
</dbReference>
<dbReference type="Proteomes" id="UP001057375">
    <property type="component" value="Unassembled WGS sequence"/>
</dbReference>
<feature type="compositionally biased region" description="Basic and acidic residues" evidence="1">
    <location>
        <begin position="322"/>
        <end position="333"/>
    </location>
</feature>